<sequence length="374" mass="43862">MKVIIVDDESLAIFKMEKLLKEQTVVQDIEIIGSYMNPHEALEIAQRQFLQLAFLDIEMPEINGFELANQLLNIQPHIQIVFTTAFQEYALKAFEINALDYLLKPVSQDRLIITLQRIASSLQVSAGTKNAGSIQLNCLQSIHYIDANGETQYFAWRTLKAPELFAYLLYHHDKTVTKQDLIDLLWPEYDIEKSTAQLHTAIYQIRKVLKEARIELEIKYKDSGYSLLLGNQRLDVEAWESQVNQAPPVTAETLEQHLLILELYKGDYLADHRYVWAEYEQERLRLVWLAHIKQIAEFYLQRAMHTEAISLYQRIVDKLPHMEDGYFGLMQIYSTLNHQVEVRKMFQILTNRLQDEFDVTPSQELIDWYSKYSR</sequence>
<dbReference type="Pfam" id="PF03704">
    <property type="entry name" value="BTAD"/>
    <property type="match status" value="1"/>
</dbReference>
<proteinExistence type="inferred from homology"/>
<dbReference type="PANTHER" id="PTHR35807:SF2">
    <property type="entry name" value="TRANSCRIPTIONAL ACTIVATOR DOMAIN"/>
    <property type="match status" value="1"/>
</dbReference>
<evidence type="ECO:0000256" key="7">
    <source>
        <dbReference type="PROSITE-ProRule" id="PRU01091"/>
    </source>
</evidence>
<keyword evidence="3" id="KW-0805">Transcription regulation</keyword>
<dbReference type="InterPro" id="IPR005158">
    <property type="entry name" value="BTAD"/>
</dbReference>
<dbReference type="SUPFAM" id="SSF52172">
    <property type="entry name" value="CheY-like"/>
    <property type="match status" value="1"/>
</dbReference>
<accession>A0A3S9V6B1</accession>
<dbReference type="SMART" id="SM01043">
    <property type="entry name" value="BTAD"/>
    <property type="match status" value="1"/>
</dbReference>
<dbReference type="PROSITE" id="PS51755">
    <property type="entry name" value="OMPR_PHOB"/>
    <property type="match status" value="1"/>
</dbReference>
<dbReference type="SUPFAM" id="SSF48452">
    <property type="entry name" value="TPR-like"/>
    <property type="match status" value="1"/>
</dbReference>
<dbReference type="PANTHER" id="PTHR35807">
    <property type="entry name" value="TRANSCRIPTIONAL REGULATOR REDD-RELATED"/>
    <property type="match status" value="1"/>
</dbReference>
<organism evidence="10 11">
    <name type="scientific">Paenibacillus lutimineralis</name>
    <dbReference type="NCBI Taxonomy" id="2707005"/>
    <lineage>
        <taxon>Bacteria</taxon>
        <taxon>Bacillati</taxon>
        <taxon>Bacillota</taxon>
        <taxon>Bacilli</taxon>
        <taxon>Bacillales</taxon>
        <taxon>Paenibacillaceae</taxon>
        <taxon>Paenibacillus</taxon>
    </lineage>
</organism>
<feature type="DNA-binding region" description="OmpR/PhoB-type" evidence="7">
    <location>
        <begin position="126"/>
        <end position="229"/>
    </location>
</feature>
<dbReference type="InterPro" id="IPR016032">
    <property type="entry name" value="Sig_transdc_resp-reg_C-effctor"/>
</dbReference>
<gene>
    <name evidence="10" type="ORF">EI981_02335</name>
</gene>
<dbReference type="GO" id="GO:0006355">
    <property type="term" value="P:regulation of DNA-templated transcription"/>
    <property type="evidence" value="ECO:0007669"/>
    <property type="project" value="InterPro"/>
</dbReference>
<dbReference type="Proteomes" id="UP000270678">
    <property type="component" value="Chromosome"/>
</dbReference>
<keyword evidence="4 7" id="KW-0238">DNA-binding</keyword>
<evidence type="ECO:0000313" key="10">
    <source>
        <dbReference type="EMBL" id="AZS18090.1"/>
    </source>
</evidence>
<feature type="domain" description="OmpR/PhoB-type" evidence="9">
    <location>
        <begin position="126"/>
        <end position="229"/>
    </location>
</feature>
<reference evidence="11" key="1">
    <citation type="submission" date="2018-12" db="EMBL/GenBank/DDBJ databases">
        <title>Complete genome sequence of Paenibacillus sp. MBLB1234.</title>
        <authorList>
            <person name="Nam Y.-D."/>
            <person name="Kang J."/>
            <person name="Chung W.-H."/>
            <person name="Park Y.S."/>
        </authorList>
    </citation>
    <scope>NUCLEOTIDE SEQUENCE [LARGE SCALE GENOMIC DNA]</scope>
    <source>
        <strain evidence="11">MBLB1234</strain>
    </source>
</reference>
<keyword evidence="5" id="KW-0804">Transcription</keyword>
<dbReference type="InterPro" id="IPR036388">
    <property type="entry name" value="WH-like_DNA-bd_sf"/>
</dbReference>
<evidence type="ECO:0000256" key="4">
    <source>
        <dbReference type="ARBA" id="ARBA00023125"/>
    </source>
</evidence>
<dbReference type="OrthoDB" id="3190595at2"/>
<dbReference type="Pfam" id="PF00072">
    <property type="entry name" value="Response_reg"/>
    <property type="match status" value="1"/>
</dbReference>
<feature type="domain" description="Response regulatory" evidence="8">
    <location>
        <begin position="2"/>
        <end position="119"/>
    </location>
</feature>
<dbReference type="InterPro" id="IPR051677">
    <property type="entry name" value="AfsR-DnrI-RedD_regulator"/>
</dbReference>
<dbReference type="AlphaFoldDB" id="A0A3S9V6B1"/>
<name>A0A3S9V6B1_9BACL</name>
<dbReference type="Gene3D" id="3.40.50.2300">
    <property type="match status" value="1"/>
</dbReference>
<evidence type="ECO:0000259" key="9">
    <source>
        <dbReference type="PROSITE" id="PS51755"/>
    </source>
</evidence>
<dbReference type="Gene3D" id="1.25.40.10">
    <property type="entry name" value="Tetratricopeptide repeat domain"/>
    <property type="match status" value="1"/>
</dbReference>
<evidence type="ECO:0000256" key="3">
    <source>
        <dbReference type="ARBA" id="ARBA00023015"/>
    </source>
</evidence>
<keyword evidence="6" id="KW-0597">Phosphoprotein</keyword>
<evidence type="ECO:0000256" key="2">
    <source>
        <dbReference type="ARBA" id="ARBA00023012"/>
    </source>
</evidence>
<protein>
    <submittedName>
        <fullName evidence="10">Response regulator</fullName>
    </submittedName>
</protein>
<dbReference type="InterPro" id="IPR001789">
    <property type="entry name" value="Sig_transdc_resp-reg_receiver"/>
</dbReference>
<evidence type="ECO:0000259" key="8">
    <source>
        <dbReference type="PROSITE" id="PS50110"/>
    </source>
</evidence>
<feature type="modified residue" description="4-aspartylphosphate" evidence="6">
    <location>
        <position position="56"/>
    </location>
</feature>
<dbReference type="InterPro" id="IPR001867">
    <property type="entry name" value="OmpR/PhoB-type_DNA-bd"/>
</dbReference>
<keyword evidence="11" id="KW-1185">Reference proteome</keyword>
<evidence type="ECO:0000313" key="11">
    <source>
        <dbReference type="Proteomes" id="UP000270678"/>
    </source>
</evidence>
<evidence type="ECO:0000256" key="6">
    <source>
        <dbReference type="PROSITE-ProRule" id="PRU00169"/>
    </source>
</evidence>
<comment type="similarity">
    <text evidence="1">Belongs to the AfsR/DnrI/RedD regulatory family.</text>
</comment>
<dbReference type="Pfam" id="PF00486">
    <property type="entry name" value="Trans_reg_C"/>
    <property type="match status" value="1"/>
</dbReference>
<dbReference type="KEGG" id="plut:EI981_02335"/>
<evidence type="ECO:0000256" key="5">
    <source>
        <dbReference type="ARBA" id="ARBA00023163"/>
    </source>
</evidence>
<dbReference type="Gene3D" id="1.10.10.10">
    <property type="entry name" value="Winged helix-like DNA-binding domain superfamily/Winged helix DNA-binding domain"/>
    <property type="match status" value="1"/>
</dbReference>
<dbReference type="InterPro" id="IPR011990">
    <property type="entry name" value="TPR-like_helical_dom_sf"/>
</dbReference>
<dbReference type="GO" id="GO:0000160">
    <property type="term" value="P:phosphorelay signal transduction system"/>
    <property type="evidence" value="ECO:0007669"/>
    <property type="project" value="UniProtKB-KW"/>
</dbReference>
<dbReference type="PROSITE" id="PS50110">
    <property type="entry name" value="RESPONSE_REGULATORY"/>
    <property type="match status" value="1"/>
</dbReference>
<dbReference type="InterPro" id="IPR011006">
    <property type="entry name" value="CheY-like_superfamily"/>
</dbReference>
<dbReference type="EMBL" id="CP034346">
    <property type="protein sequence ID" value="AZS18090.1"/>
    <property type="molecule type" value="Genomic_DNA"/>
</dbReference>
<dbReference type="SUPFAM" id="SSF46894">
    <property type="entry name" value="C-terminal effector domain of the bipartite response regulators"/>
    <property type="match status" value="1"/>
</dbReference>
<dbReference type="SMART" id="SM00448">
    <property type="entry name" value="REC"/>
    <property type="match status" value="1"/>
</dbReference>
<keyword evidence="2" id="KW-0902">Two-component regulatory system</keyword>
<evidence type="ECO:0000256" key="1">
    <source>
        <dbReference type="ARBA" id="ARBA00005820"/>
    </source>
</evidence>
<dbReference type="GO" id="GO:0003677">
    <property type="term" value="F:DNA binding"/>
    <property type="evidence" value="ECO:0007669"/>
    <property type="project" value="UniProtKB-UniRule"/>
</dbReference>